<proteinExistence type="predicted"/>
<feature type="signal peptide" evidence="1">
    <location>
        <begin position="1"/>
        <end position="19"/>
    </location>
</feature>
<feature type="chain" id="PRO_5045240659" evidence="1">
    <location>
        <begin position="20"/>
        <end position="306"/>
    </location>
</feature>
<evidence type="ECO:0000256" key="1">
    <source>
        <dbReference type="SAM" id="SignalP"/>
    </source>
</evidence>
<comment type="caution">
    <text evidence="2">The sequence shown here is derived from an EMBL/GenBank/DDBJ whole genome shotgun (WGS) entry which is preliminary data.</text>
</comment>
<protein>
    <submittedName>
        <fullName evidence="2">Uncharacterized protein</fullName>
    </submittedName>
</protein>
<organism evidence="2 3">
    <name type="scientific">Durusdinium trenchii</name>
    <dbReference type="NCBI Taxonomy" id="1381693"/>
    <lineage>
        <taxon>Eukaryota</taxon>
        <taxon>Sar</taxon>
        <taxon>Alveolata</taxon>
        <taxon>Dinophyceae</taxon>
        <taxon>Suessiales</taxon>
        <taxon>Symbiodiniaceae</taxon>
        <taxon>Durusdinium</taxon>
    </lineage>
</organism>
<keyword evidence="3" id="KW-1185">Reference proteome</keyword>
<evidence type="ECO:0000313" key="3">
    <source>
        <dbReference type="Proteomes" id="UP001642484"/>
    </source>
</evidence>
<sequence length="306" mass="33324">MPPLFAAAAALAAAASAGAEPPFRAAALWAAERIPDSCDVRGTGCDWLALPSAWRYVWNNLRLAHQLARPGPENMEPERLRVEESLGQIHRWIDRLGDDPGLWYSNWHRLGTVARAHLNRTRTASIRAGAGARSSFVASAPPADAHAHAGGVPGLTSGLRFPAVGRSLMVTQNSRLPVGPLELPLLGLVVEKDVDETSFVRALQLGVRAFYLSASASALGFSDALLRSGVERRAVLVLGERPSEVLLEADLEELRDLDGVALRVSNEEDLDRRAWTRLEEHLSKEHLRLIGLAEMHPDRVQDFLSG</sequence>
<accession>A0ABP0MT71</accession>
<evidence type="ECO:0000313" key="2">
    <source>
        <dbReference type="EMBL" id="CAK9054398.1"/>
    </source>
</evidence>
<reference evidence="2 3" key="1">
    <citation type="submission" date="2024-02" db="EMBL/GenBank/DDBJ databases">
        <authorList>
            <person name="Chen Y."/>
            <person name="Shah S."/>
            <person name="Dougan E. K."/>
            <person name="Thang M."/>
            <person name="Chan C."/>
        </authorList>
    </citation>
    <scope>NUCLEOTIDE SEQUENCE [LARGE SCALE GENOMIC DNA]</scope>
</reference>
<keyword evidence="1" id="KW-0732">Signal</keyword>
<gene>
    <name evidence="2" type="ORF">CCMP2556_LOCUS27205</name>
</gene>
<dbReference type="Proteomes" id="UP001642484">
    <property type="component" value="Unassembled WGS sequence"/>
</dbReference>
<name>A0ABP0MT71_9DINO</name>
<dbReference type="EMBL" id="CAXAMN010019469">
    <property type="protein sequence ID" value="CAK9054398.1"/>
    <property type="molecule type" value="Genomic_DNA"/>
</dbReference>